<dbReference type="Proteomes" id="UP001163603">
    <property type="component" value="Chromosome 12"/>
</dbReference>
<gene>
    <name evidence="1" type="ORF">Pint_11374</name>
</gene>
<dbReference type="EMBL" id="CM047747">
    <property type="protein sequence ID" value="KAJ0017152.1"/>
    <property type="molecule type" value="Genomic_DNA"/>
</dbReference>
<sequence>MQQRACARIFEISRSIREDQSACSELSLLWALSGTGSLSLPDPAGVGQPRRAYRSAPSRLRGERRTA</sequence>
<evidence type="ECO:0000313" key="1">
    <source>
        <dbReference type="EMBL" id="KAJ0017152.1"/>
    </source>
</evidence>
<name>A0ACC0XHC2_9ROSI</name>
<reference evidence="2" key="1">
    <citation type="journal article" date="2023" name="G3 (Bethesda)">
        <title>Genome assembly and association tests identify interacting loci associated with vigor, precocity, and sex in interspecific pistachio rootstocks.</title>
        <authorList>
            <person name="Palmer W."/>
            <person name="Jacygrad E."/>
            <person name="Sagayaradj S."/>
            <person name="Cavanaugh K."/>
            <person name="Han R."/>
            <person name="Bertier L."/>
            <person name="Beede B."/>
            <person name="Kafkas S."/>
            <person name="Golino D."/>
            <person name="Preece J."/>
            <person name="Michelmore R."/>
        </authorList>
    </citation>
    <scope>NUCLEOTIDE SEQUENCE [LARGE SCALE GENOMIC DNA]</scope>
</reference>
<evidence type="ECO:0000313" key="2">
    <source>
        <dbReference type="Proteomes" id="UP001163603"/>
    </source>
</evidence>
<accession>A0ACC0XHC2</accession>
<proteinExistence type="predicted"/>
<organism evidence="1 2">
    <name type="scientific">Pistacia integerrima</name>
    <dbReference type="NCBI Taxonomy" id="434235"/>
    <lineage>
        <taxon>Eukaryota</taxon>
        <taxon>Viridiplantae</taxon>
        <taxon>Streptophyta</taxon>
        <taxon>Embryophyta</taxon>
        <taxon>Tracheophyta</taxon>
        <taxon>Spermatophyta</taxon>
        <taxon>Magnoliopsida</taxon>
        <taxon>eudicotyledons</taxon>
        <taxon>Gunneridae</taxon>
        <taxon>Pentapetalae</taxon>
        <taxon>rosids</taxon>
        <taxon>malvids</taxon>
        <taxon>Sapindales</taxon>
        <taxon>Anacardiaceae</taxon>
        <taxon>Pistacia</taxon>
    </lineage>
</organism>
<comment type="caution">
    <text evidence="1">The sequence shown here is derived from an EMBL/GenBank/DDBJ whole genome shotgun (WGS) entry which is preliminary data.</text>
</comment>
<protein>
    <submittedName>
        <fullName evidence="1">Uncharacterized protein</fullName>
    </submittedName>
</protein>
<keyword evidence="2" id="KW-1185">Reference proteome</keyword>